<dbReference type="InterPro" id="IPR051532">
    <property type="entry name" value="Ester_Hydrolysis_Enzymes"/>
</dbReference>
<sequence length="345" mass="35525">MGGMADLARRRAPLLATYALSGLLGFSNGIFWLIKAEAKLARRAIGPANVGLVPHDEVHLAHLSEPGAAPLELLVLGDSAAAGYGMDTTYDAPPGLLGSGLAHIAGQAVHVRSQAFVGARSGDLMAQLERAGPPSPDVCVVVVGANDVTHAVRPGTAAAALGAVVRRLSADGTAVVVGTCPDLGTITPLQQPLRLVARLWGRRLARAQTVAVAEAGGRAVSLGSLLSADFYAAPGELFGSDRFHPSLAGYASMCAALLPSVAAALGYVDEDDDAVHGGLLPISFGAARAARMAGSETVSATTPLADGESATRRRNVSLVRVLQRPRMLAPPLPSWLRDEQVPELR</sequence>
<dbReference type="SUPFAM" id="SSF52266">
    <property type="entry name" value="SGNH hydrolase"/>
    <property type="match status" value="1"/>
</dbReference>
<dbReference type="InterPro" id="IPR036514">
    <property type="entry name" value="SGNH_hydro_sf"/>
</dbReference>
<evidence type="ECO:0000313" key="3">
    <source>
        <dbReference type="EMBL" id="CAA9315100.1"/>
    </source>
</evidence>
<keyword evidence="1" id="KW-0812">Transmembrane</keyword>
<evidence type="ECO:0000256" key="1">
    <source>
        <dbReference type="SAM" id="Phobius"/>
    </source>
</evidence>
<dbReference type="EMBL" id="CADCUD010000036">
    <property type="protein sequence ID" value="CAA9315100.1"/>
    <property type="molecule type" value="Genomic_DNA"/>
</dbReference>
<dbReference type="PANTHER" id="PTHR30383">
    <property type="entry name" value="THIOESTERASE 1/PROTEASE 1/LYSOPHOSPHOLIPASE L1"/>
    <property type="match status" value="1"/>
</dbReference>
<dbReference type="InterPro" id="IPR013830">
    <property type="entry name" value="SGNH_hydro"/>
</dbReference>
<keyword evidence="3" id="KW-0378">Hydrolase</keyword>
<dbReference type="PANTHER" id="PTHR30383:SF5">
    <property type="entry name" value="SGNH HYDROLASE-TYPE ESTERASE DOMAIN-CONTAINING PROTEIN"/>
    <property type="match status" value="1"/>
</dbReference>
<proteinExistence type="predicted"/>
<dbReference type="AlphaFoldDB" id="A0A6J4KV76"/>
<feature type="domain" description="SGNH hydrolase-type esterase" evidence="2">
    <location>
        <begin position="75"/>
        <end position="251"/>
    </location>
</feature>
<protein>
    <submittedName>
        <fullName evidence="3">SGNH hydrolase family</fullName>
    </submittedName>
</protein>
<dbReference type="Gene3D" id="3.40.50.1110">
    <property type="entry name" value="SGNH hydrolase"/>
    <property type="match status" value="1"/>
</dbReference>
<accession>A0A6J4KV76</accession>
<keyword evidence="1" id="KW-1133">Transmembrane helix</keyword>
<feature type="transmembrane region" description="Helical" evidence="1">
    <location>
        <begin position="12"/>
        <end position="34"/>
    </location>
</feature>
<organism evidence="3">
    <name type="scientific">uncultured Nocardioidaceae bacterium</name>
    <dbReference type="NCBI Taxonomy" id="253824"/>
    <lineage>
        <taxon>Bacteria</taxon>
        <taxon>Bacillati</taxon>
        <taxon>Actinomycetota</taxon>
        <taxon>Actinomycetes</taxon>
        <taxon>Propionibacteriales</taxon>
        <taxon>Nocardioidaceae</taxon>
        <taxon>environmental samples</taxon>
    </lineage>
</organism>
<dbReference type="GO" id="GO:0004622">
    <property type="term" value="F:phosphatidylcholine lysophospholipase activity"/>
    <property type="evidence" value="ECO:0007669"/>
    <property type="project" value="TreeGrafter"/>
</dbReference>
<keyword evidence="1" id="KW-0472">Membrane</keyword>
<name>A0A6J4KV76_9ACTN</name>
<reference evidence="3" key="1">
    <citation type="submission" date="2020-02" db="EMBL/GenBank/DDBJ databases">
        <authorList>
            <person name="Meier V. D."/>
        </authorList>
    </citation>
    <scope>NUCLEOTIDE SEQUENCE</scope>
    <source>
        <strain evidence="3">AVDCRST_MAG46</strain>
    </source>
</reference>
<gene>
    <name evidence="3" type="ORF">AVDCRST_MAG46-437</name>
</gene>
<evidence type="ECO:0000259" key="2">
    <source>
        <dbReference type="Pfam" id="PF13472"/>
    </source>
</evidence>
<dbReference type="Pfam" id="PF13472">
    <property type="entry name" value="Lipase_GDSL_2"/>
    <property type="match status" value="1"/>
</dbReference>
<dbReference type="CDD" id="cd01836">
    <property type="entry name" value="FeeA_FeeB_like"/>
    <property type="match status" value="1"/>
</dbReference>